<dbReference type="PROSITE" id="PS51459">
    <property type="entry name" value="FIDO"/>
    <property type="match status" value="1"/>
</dbReference>
<name>A0ABS9SE51_9BACT</name>
<dbReference type="PIRSF" id="PIRSF018297">
    <property type="entry name" value="Doc"/>
    <property type="match status" value="1"/>
</dbReference>
<comment type="caution">
    <text evidence="2">The sequence shown here is derived from an EMBL/GenBank/DDBJ whole genome shotgun (WGS) entry which is preliminary data.</text>
</comment>
<dbReference type="RefSeq" id="WP_240825812.1">
    <property type="nucleotide sequence ID" value="NZ_JAKWBL010000001.1"/>
</dbReference>
<dbReference type="SUPFAM" id="SSF140931">
    <property type="entry name" value="Fic-like"/>
    <property type="match status" value="1"/>
</dbReference>
<dbReference type="NCBIfam" id="TIGR01550">
    <property type="entry name" value="DOC_P1"/>
    <property type="match status" value="1"/>
</dbReference>
<dbReference type="Gene3D" id="1.20.120.1870">
    <property type="entry name" value="Fic/DOC protein, Fido domain"/>
    <property type="match status" value="1"/>
</dbReference>
<evidence type="ECO:0000259" key="1">
    <source>
        <dbReference type="PROSITE" id="PS51459"/>
    </source>
</evidence>
<proteinExistence type="predicted"/>
<dbReference type="InterPro" id="IPR006440">
    <property type="entry name" value="Doc"/>
</dbReference>
<keyword evidence="3" id="KW-1185">Reference proteome</keyword>
<dbReference type="PANTHER" id="PTHR39426">
    <property type="entry name" value="HOMOLOGY TO DEATH-ON-CURING PROTEIN OF PHAGE P1"/>
    <property type="match status" value="1"/>
</dbReference>
<dbReference type="Proteomes" id="UP001202248">
    <property type="component" value="Unassembled WGS sequence"/>
</dbReference>
<sequence>MISLEDVLNLHDLSIDDFGGAKGVRDIGLLESAIARPFQTFSGDFLYPSPLEKAAALIESIIVNHPFIDGNKRTGVLAMIAVLFEYSVHIMASENALYDFCIKISTGVGKYNDIVEWLKMNTSTF</sequence>
<organism evidence="2 3">
    <name type="scientific">Niabella ginsengisoli</name>
    <dbReference type="NCBI Taxonomy" id="522298"/>
    <lineage>
        <taxon>Bacteria</taxon>
        <taxon>Pseudomonadati</taxon>
        <taxon>Bacteroidota</taxon>
        <taxon>Chitinophagia</taxon>
        <taxon>Chitinophagales</taxon>
        <taxon>Chitinophagaceae</taxon>
        <taxon>Niabella</taxon>
    </lineage>
</organism>
<dbReference type="EMBL" id="JAKWBL010000001">
    <property type="protein sequence ID" value="MCH5596601.1"/>
    <property type="molecule type" value="Genomic_DNA"/>
</dbReference>
<dbReference type="InterPro" id="IPR053737">
    <property type="entry name" value="Type_II_TA_Toxin"/>
</dbReference>
<protein>
    <submittedName>
        <fullName evidence="2">Fic family protein</fullName>
    </submittedName>
</protein>
<feature type="domain" description="Fido" evidence="1">
    <location>
        <begin position="2"/>
        <end position="120"/>
    </location>
</feature>
<dbReference type="Pfam" id="PF02661">
    <property type="entry name" value="Fic"/>
    <property type="match status" value="1"/>
</dbReference>
<evidence type="ECO:0000313" key="2">
    <source>
        <dbReference type="EMBL" id="MCH5596601.1"/>
    </source>
</evidence>
<dbReference type="InterPro" id="IPR003812">
    <property type="entry name" value="Fido"/>
</dbReference>
<dbReference type="PANTHER" id="PTHR39426:SF1">
    <property type="entry name" value="HOMOLOGY TO DEATH-ON-CURING PROTEIN OF PHAGE P1"/>
    <property type="match status" value="1"/>
</dbReference>
<gene>
    <name evidence="2" type="ORF">MKP09_00990</name>
</gene>
<accession>A0ABS9SE51</accession>
<evidence type="ECO:0000313" key="3">
    <source>
        <dbReference type="Proteomes" id="UP001202248"/>
    </source>
</evidence>
<dbReference type="InterPro" id="IPR036597">
    <property type="entry name" value="Fido-like_dom_sf"/>
</dbReference>
<reference evidence="2 3" key="1">
    <citation type="submission" date="2022-02" db="EMBL/GenBank/DDBJ databases">
        <authorList>
            <person name="Min J."/>
        </authorList>
    </citation>
    <scope>NUCLEOTIDE SEQUENCE [LARGE SCALE GENOMIC DNA]</scope>
    <source>
        <strain evidence="2 3">GR10-1</strain>
    </source>
</reference>